<keyword evidence="2" id="KW-1185">Reference proteome</keyword>
<protein>
    <submittedName>
        <fullName evidence="1">Zinc finger protein CONSTANS-LIKE 10</fullName>
    </submittedName>
</protein>
<sequence length="290" mass="32944">MQRSGGVSGRVGGEGERQRSGEREGERQRLCKRREMGRGSEWEGQLCDLCRDQRSMVYCQSDNACLCFSRDWNVHSTNVISRCHSRTRVCERCNSQLTIIRCIEEEISFCPNCYWIGHVSCTSASGHKRQTINCYSGCPSVEELSKIWSFVLESSSVDVPSREQGSGLLGVTDGNGDDHLLRQNYEELSGSDNLFESGDMHGDDINTQCAFAFEGNSMHTHFLNNSLLLASRECAVLRYKKKKKTRKYFDKKIRYTSRKARTDVRKQVKGRFAKAGDPQDYDPLSQKKAT</sequence>
<gene>
    <name evidence="1" type="ORF">LOK49_LG12G01904</name>
</gene>
<comment type="caution">
    <text evidence="1">The sequence shown here is derived from an EMBL/GenBank/DDBJ whole genome shotgun (WGS) entry which is preliminary data.</text>
</comment>
<organism evidence="1 2">
    <name type="scientific">Camellia lanceoleosa</name>
    <dbReference type="NCBI Taxonomy" id="1840588"/>
    <lineage>
        <taxon>Eukaryota</taxon>
        <taxon>Viridiplantae</taxon>
        <taxon>Streptophyta</taxon>
        <taxon>Embryophyta</taxon>
        <taxon>Tracheophyta</taxon>
        <taxon>Spermatophyta</taxon>
        <taxon>Magnoliopsida</taxon>
        <taxon>eudicotyledons</taxon>
        <taxon>Gunneridae</taxon>
        <taxon>Pentapetalae</taxon>
        <taxon>asterids</taxon>
        <taxon>Ericales</taxon>
        <taxon>Theaceae</taxon>
        <taxon>Camellia</taxon>
    </lineage>
</organism>
<accession>A0ACC0FV17</accession>
<reference evidence="1 2" key="1">
    <citation type="journal article" date="2022" name="Plant J.">
        <title>Chromosome-level genome of Camellia lanceoleosa provides a valuable resource for understanding genome evolution and self-incompatibility.</title>
        <authorList>
            <person name="Gong W."/>
            <person name="Xiao S."/>
            <person name="Wang L."/>
            <person name="Liao Z."/>
            <person name="Chang Y."/>
            <person name="Mo W."/>
            <person name="Hu G."/>
            <person name="Li W."/>
            <person name="Zhao G."/>
            <person name="Zhu H."/>
            <person name="Hu X."/>
            <person name="Ji K."/>
            <person name="Xiang X."/>
            <person name="Song Q."/>
            <person name="Yuan D."/>
            <person name="Jin S."/>
            <person name="Zhang L."/>
        </authorList>
    </citation>
    <scope>NUCLEOTIDE SEQUENCE [LARGE SCALE GENOMIC DNA]</scope>
    <source>
        <strain evidence="1">SQ_2022a</strain>
    </source>
</reference>
<proteinExistence type="predicted"/>
<dbReference type="EMBL" id="CM045770">
    <property type="protein sequence ID" value="KAI7992529.1"/>
    <property type="molecule type" value="Genomic_DNA"/>
</dbReference>
<name>A0ACC0FV17_9ERIC</name>
<evidence type="ECO:0000313" key="1">
    <source>
        <dbReference type="EMBL" id="KAI7992529.1"/>
    </source>
</evidence>
<dbReference type="Proteomes" id="UP001060215">
    <property type="component" value="Chromosome 13"/>
</dbReference>
<evidence type="ECO:0000313" key="2">
    <source>
        <dbReference type="Proteomes" id="UP001060215"/>
    </source>
</evidence>